<name>A0AAV0E2M3_9ASTE</name>
<dbReference type="Proteomes" id="UP001152523">
    <property type="component" value="Unassembled WGS sequence"/>
</dbReference>
<dbReference type="AlphaFoldDB" id="A0AAV0E2M3"/>
<comment type="caution">
    <text evidence="2">The sequence shown here is derived from an EMBL/GenBank/DDBJ whole genome shotgun (WGS) entry which is preliminary data.</text>
</comment>
<evidence type="ECO:0000313" key="3">
    <source>
        <dbReference type="Proteomes" id="UP001152523"/>
    </source>
</evidence>
<evidence type="ECO:0000313" key="2">
    <source>
        <dbReference type="EMBL" id="CAH9113394.1"/>
    </source>
</evidence>
<reference evidence="2" key="1">
    <citation type="submission" date="2022-07" db="EMBL/GenBank/DDBJ databases">
        <authorList>
            <person name="Macas J."/>
            <person name="Novak P."/>
            <person name="Neumann P."/>
        </authorList>
    </citation>
    <scope>NUCLEOTIDE SEQUENCE</scope>
</reference>
<keyword evidence="1" id="KW-0472">Membrane</keyword>
<keyword evidence="1" id="KW-1133">Transmembrane helix</keyword>
<protein>
    <submittedName>
        <fullName evidence="2">Uncharacterized protein</fullName>
    </submittedName>
</protein>
<evidence type="ECO:0000256" key="1">
    <source>
        <dbReference type="SAM" id="Phobius"/>
    </source>
</evidence>
<organism evidence="2 3">
    <name type="scientific">Cuscuta epithymum</name>
    <dbReference type="NCBI Taxonomy" id="186058"/>
    <lineage>
        <taxon>Eukaryota</taxon>
        <taxon>Viridiplantae</taxon>
        <taxon>Streptophyta</taxon>
        <taxon>Embryophyta</taxon>
        <taxon>Tracheophyta</taxon>
        <taxon>Spermatophyta</taxon>
        <taxon>Magnoliopsida</taxon>
        <taxon>eudicotyledons</taxon>
        <taxon>Gunneridae</taxon>
        <taxon>Pentapetalae</taxon>
        <taxon>asterids</taxon>
        <taxon>lamiids</taxon>
        <taxon>Solanales</taxon>
        <taxon>Convolvulaceae</taxon>
        <taxon>Cuscuteae</taxon>
        <taxon>Cuscuta</taxon>
        <taxon>Cuscuta subgen. Cuscuta</taxon>
    </lineage>
</organism>
<proteinExistence type="predicted"/>
<accession>A0AAV0E2M3</accession>
<sequence>MSWVWTNKKKQGRGGLAYPDPPLKLKMRTSWLIRVTFDSRLVFIFDHFPFEHVLLLFVFVYTFAKTLEHKTGGEEPSLLVIRSVSPNSGSTILVASFDVADSMSGSRADGRASAAWSLFPSSILIEGRSLFPSSILFEGRPLFVCASSSEGGFAIMA</sequence>
<keyword evidence="1" id="KW-0812">Transmembrane</keyword>
<keyword evidence="3" id="KW-1185">Reference proteome</keyword>
<gene>
    <name evidence="2" type="ORF">CEPIT_LOCUS20271</name>
</gene>
<dbReference type="EMBL" id="CAMAPF010000204">
    <property type="protein sequence ID" value="CAH9113394.1"/>
    <property type="molecule type" value="Genomic_DNA"/>
</dbReference>
<feature type="transmembrane region" description="Helical" evidence="1">
    <location>
        <begin position="41"/>
        <end position="64"/>
    </location>
</feature>